<dbReference type="InterPro" id="IPR051495">
    <property type="entry name" value="Epithelial_Barrier/Signaling"/>
</dbReference>
<evidence type="ECO:0000256" key="5">
    <source>
        <dbReference type="ARBA" id="ARBA00023157"/>
    </source>
</evidence>
<accession>A0A9Q1C1X1</accession>
<dbReference type="PANTHER" id="PTHR13802">
    <property type="entry name" value="MUCIN 4-RELATED"/>
    <property type="match status" value="1"/>
</dbReference>
<dbReference type="EMBL" id="JAIZAY010000009">
    <property type="protein sequence ID" value="KAJ8036654.1"/>
    <property type="molecule type" value="Genomic_DNA"/>
</dbReference>
<dbReference type="InterPro" id="IPR001846">
    <property type="entry name" value="VWF_type-D"/>
</dbReference>
<sequence length="562" mass="63470">MTIGGFIREWDDTQFASSVSFVPTWAIGIIWENIKHLDYPGLVISWPVAEHLSVGSFSGSQVNGIDLAQFSDVISQQKGEQVYQLHKAIGNSGLPGKWLFRLDSNNAQNQEAKKICYEYYTQNKNIRLDLDLVKQCPDRITSLESLQFQGCDFDVPLSYPSWIFGYPKRDLCLTQKIIYTNPVITPGSYCSYDTDGFLKASVSHLDVWSSTVVQKFPPRYRQFGYTDDNYDWQGQDLDFRYQCCIASGSEDFCDFYTSVRPSPSEGYRVEHASAGVYGAGHYKTFDGISYSFNGLGEYVLLRMEEAGLEIQARSGSRETGPDETRTTVITGIAIELENDQLEVHMTNMDPDVQVKINGNVIPLTELKGYSINNNILVSWGSDPWNTTANVVDVILIPQFATSLTGEIFIQIRPVSGSLVYLMTMDKMIFARGSTEGLFGIFNEDSSDDLRFPDGSQLAFTDQDELTNEFVFPFGESWRTTPGTSLFVYELPTSWFTNNDVDFEPTFYSEIGPESQLFSVASDLCQGITECMYDFLVLKDRNVASSSRKIKEIFDREKRIQSK</sequence>
<organism evidence="7 8">
    <name type="scientific">Holothuria leucospilota</name>
    <name type="common">Black long sea cucumber</name>
    <name type="synonym">Mertensiothuria leucospilota</name>
    <dbReference type="NCBI Taxonomy" id="206669"/>
    <lineage>
        <taxon>Eukaryota</taxon>
        <taxon>Metazoa</taxon>
        <taxon>Echinodermata</taxon>
        <taxon>Eleutherozoa</taxon>
        <taxon>Echinozoa</taxon>
        <taxon>Holothuroidea</taxon>
        <taxon>Aspidochirotacea</taxon>
        <taxon>Aspidochirotida</taxon>
        <taxon>Holothuriidae</taxon>
        <taxon>Holothuria</taxon>
    </lineage>
</organism>
<dbReference type="Pfam" id="PF00094">
    <property type="entry name" value="VWD"/>
    <property type="match status" value="1"/>
</dbReference>
<dbReference type="GO" id="GO:0016020">
    <property type="term" value="C:membrane"/>
    <property type="evidence" value="ECO:0007669"/>
    <property type="project" value="UniProtKB-SubCell"/>
</dbReference>
<dbReference type="AlphaFoldDB" id="A0A9Q1C1X1"/>
<gene>
    <name evidence="7" type="ORF">HOLleu_20695</name>
</gene>
<comment type="subcellular location">
    <subcellularLocation>
        <location evidence="1">Membrane</location>
    </subcellularLocation>
</comment>
<reference evidence="7" key="1">
    <citation type="submission" date="2021-10" db="EMBL/GenBank/DDBJ databases">
        <title>Tropical sea cucumber genome reveals ecological adaptation and Cuvierian tubules defense mechanism.</title>
        <authorList>
            <person name="Chen T."/>
        </authorList>
    </citation>
    <scope>NUCLEOTIDE SEQUENCE</scope>
    <source>
        <strain evidence="7">Nanhai2018</strain>
        <tissue evidence="7">Muscle</tissue>
    </source>
</reference>
<evidence type="ECO:0000256" key="4">
    <source>
        <dbReference type="ARBA" id="ARBA00023136"/>
    </source>
</evidence>
<dbReference type="InterPro" id="IPR056619">
    <property type="entry name" value="C8-3_MUC4"/>
</dbReference>
<dbReference type="Pfam" id="PF23263">
    <property type="entry name" value="C8-3_MUC4"/>
    <property type="match status" value="1"/>
</dbReference>
<evidence type="ECO:0000259" key="6">
    <source>
        <dbReference type="PROSITE" id="PS51233"/>
    </source>
</evidence>
<dbReference type="OrthoDB" id="10050617at2759"/>
<keyword evidence="8" id="KW-1185">Reference proteome</keyword>
<evidence type="ECO:0000313" key="7">
    <source>
        <dbReference type="EMBL" id="KAJ8036654.1"/>
    </source>
</evidence>
<evidence type="ECO:0000256" key="2">
    <source>
        <dbReference type="ARBA" id="ARBA00022692"/>
    </source>
</evidence>
<evidence type="ECO:0000256" key="1">
    <source>
        <dbReference type="ARBA" id="ARBA00004370"/>
    </source>
</evidence>
<dbReference type="PANTHER" id="PTHR13802:SF52">
    <property type="entry name" value="MUCIN-4"/>
    <property type="match status" value="1"/>
</dbReference>
<dbReference type="Proteomes" id="UP001152320">
    <property type="component" value="Chromosome 9"/>
</dbReference>
<keyword evidence="3" id="KW-1133">Transmembrane helix</keyword>
<comment type="caution">
    <text evidence="7">The sequence shown here is derived from an EMBL/GenBank/DDBJ whole genome shotgun (WGS) entry which is preliminary data.</text>
</comment>
<dbReference type="PROSITE" id="PS51233">
    <property type="entry name" value="VWFD"/>
    <property type="match status" value="1"/>
</dbReference>
<evidence type="ECO:0000313" key="8">
    <source>
        <dbReference type="Proteomes" id="UP001152320"/>
    </source>
</evidence>
<feature type="domain" description="VWFD" evidence="6">
    <location>
        <begin position="272"/>
        <end position="485"/>
    </location>
</feature>
<keyword evidence="2" id="KW-0812">Transmembrane</keyword>
<keyword evidence="5" id="KW-1015">Disulfide bond</keyword>
<dbReference type="SMART" id="SM00216">
    <property type="entry name" value="VWD"/>
    <property type="match status" value="1"/>
</dbReference>
<keyword evidence="4" id="KW-0472">Membrane</keyword>
<proteinExistence type="predicted"/>
<protein>
    <submittedName>
        <fullName evidence="7">Sushi domain-containing protein 2</fullName>
    </submittedName>
</protein>
<name>A0A9Q1C1X1_HOLLE</name>
<evidence type="ECO:0000256" key="3">
    <source>
        <dbReference type="ARBA" id="ARBA00022989"/>
    </source>
</evidence>